<dbReference type="PATRIC" id="fig|1172190.3.peg.225"/>
<evidence type="ECO:0000313" key="1">
    <source>
        <dbReference type="EMBL" id="EQB40439.1"/>
    </source>
</evidence>
<gene>
    <name evidence="1" type="ORF">M947_01180</name>
</gene>
<keyword evidence="2" id="KW-1185">Reference proteome</keyword>
<name>T0KTV3_9BACT</name>
<dbReference type="Proteomes" id="UP000015520">
    <property type="component" value="Unassembled WGS sequence"/>
</dbReference>
<dbReference type="EMBL" id="AUPZ01000002">
    <property type="protein sequence ID" value="EQB40439.1"/>
    <property type="molecule type" value="Genomic_DNA"/>
</dbReference>
<comment type="caution">
    <text evidence="1">The sequence shown here is derived from an EMBL/GenBank/DDBJ whole genome shotgun (WGS) entry which is preliminary data.</text>
</comment>
<reference evidence="1 2" key="1">
    <citation type="submission" date="2013-07" db="EMBL/GenBank/DDBJ databases">
        <title>Sulfurimonas hongkongensis AST-10 Genome Sequencing.</title>
        <authorList>
            <person name="Cai L."/>
            <person name="Zhang T."/>
        </authorList>
    </citation>
    <scope>NUCLEOTIDE SEQUENCE [LARGE SCALE GENOMIC DNA]</scope>
    <source>
        <strain evidence="1 2">AST-10</strain>
    </source>
</reference>
<dbReference type="STRING" id="1172190.M947_01180"/>
<dbReference type="AlphaFoldDB" id="T0KTV3"/>
<proteinExistence type="predicted"/>
<sequence length="43" mass="5065">MELDSYNFQRDKLGEVSRIFVDAKYRDIQITKAIINEVKNSCI</sequence>
<protein>
    <submittedName>
        <fullName evidence="1">Uncharacterized protein</fullName>
    </submittedName>
</protein>
<evidence type="ECO:0000313" key="2">
    <source>
        <dbReference type="Proteomes" id="UP000015520"/>
    </source>
</evidence>
<organism evidence="1 2">
    <name type="scientific">Sulfurimonas hongkongensis</name>
    <dbReference type="NCBI Taxonomy" id="1172190"/>
    <lineage>
        <taxon>Bacteria</taxon>
        <taxon>Pseudomonadati</taxon>
        <taxon>Campylobacterota</taxon>
        <taxon>Epsilonproteobacteria</taxon>
        <taxon>Campylobacterales</taxon>
        <taxon>Sulfurimonadaceae</taxon>
        <taxon>Sulfurimonas</taxon>
    </lineage>
</organism>
<accession>T0KTV3</accession>